<name>A0A1H0DTD0_9BACT</name>
<dbReference type="EMBL" id="FNIN01000006">
    <property type="protein sequence ID" value="SDN73497.1"/>
    <property type="molecule type" value="Genomic_DNA"/>
</dbReference>
<dbReference type="Gene3D" id="3.40.50.2000">
    <property type="entry name" value="Glycogen Phosphorylase B"/>
    <property type="match status" value="2"/>
</dbReference>
<sequence length="477" mass="55720">MMKVAIVHYHLKKGGVTSVILNTLLSCSSEVKFLILVGERPEVPVSSNWIEIPGLAYEDKRPDISVSNLVSQMEQACKDFFGTLPDLWHFHNHCLGKNLLVPKVVWKLAQKGYPLLLQVHDFPEDGRANNYQAMLDKIGENKRELLAKFLYPIGEHIHYALLNQRDVHFLQRAGAPEKNVHFLPNPVAFNSFTPRSKKEIFPNKRFWLYPTRAIRRKNIGEFIFWAIIYQDDIFATTRVPENPRFWPFFLRWKKFVHTKNIKNVYFELAAKYGFENVLNSADVLLTTSVSEGFGLVFLEPWLKNKPLAGRDLPEITLDFKQKGVFLENLYQRLDIPLEWLDSNLIWEKLQKGLQYSFRAYGLTPKKDDFDLTWSSWVKDNKIDFGCLDEDLQEYVLKSILKDKTNRLLFSLELRQDKIEENKRYIEKKFGYLSYKKRLCTIYNKVGLSSASSLSSLDGMVLLKLFLSPQRFKLLIIH</sequence>
<accession>A0A1H0DTD0</accession>
<dbReference type="AlphaFoldDB" id="A0A1H0DTD0"/>
<dbReference type="GO" id="GO:0016740">
    <property type="term" value="F:transferase activity"/>
    <property type="evidence" value="ECO:0007669"/>
    <property type="project" value="UniProtKB-KW"/>
</dbReference>
<reference evidence="1 2" key="1">
    <citation type="submission" date="2016-10" db="EMBL/GenBank/DDBJ databases">
        <authorList>
            <person name="de Groot N.N."/>
        </authorList>
    </citation>
    <scope>NUCLEOTIDE SEQUENCE [LARGE SCALE GENOMIC DNA]</scope>
    <source>
        <strain evidence="1 2">DSM 15269</strain>
    </source>
</reference>
<evidence type="ECO:0000313" key="2">
    <source>
        <dbReference type="Proteomes" id="UP000199602"/>
    </source>
</evidence>
<evidence type="ECO:0000313" key="1">
    <source>
        <dbReference type="EMBL" id="SDN73497.1"/>
    </source>
</evidence>
<proteinExistence type="predicted"/>
<dbReference type="Proteomes" id="UP000199602">
    <property type="component" value="Unassembled WGS sequence"/>
</dbReference>
<dbReference type="OrthoDB" id="9764674at2"/>
<dbReference type="RefSeq" id="WP_092065204.1">
    <property type="nucleotide sequence ID" value="NZ_FNIN01000006.1"/>
</dbReference>
<dbReference type="STRING" id="206665.SAMN04488516_1063"/>
<keyword evidence="1" id="KW-0808">Transferase</keyword>
<dbReference type="SUPFAM" id="SSF53756">
    <property type="entry name" value="UDP-Glycosyltransferase/glycogen phosphorylase"/>
    <property type="match status" value="1"/>
</dbReference>
<dbReference type="PROSITE" id="PS51257">
    <property type="entry name" value="PROKAR_LIPOPROTEIN"/>
    <property type="match status" value="1"/>
</dbReference>
<protein>
    <submittedName>
        <fullName evidence="1">Glycosyltransferase involved in cell wall bisynthesis</fullName>
    </submittedName>
</protein>
<gene>
    <name evidence="1" type="ORF">SAMN04488516_1063</name>
</gene>
<keyword evidence="2" id="KW-1185">Reference proteome</keyword>
<organism evidence="1 2">
    <name type="scientific">Desulfonauticus submarinus</name>
    <dbReference type="NCBI Taxonomy" id="206665"/>
    <lineage>
        <taxon>Bacteria</taxon>
        <taxon>Pseudomonadati</taxon>
        <taxon>Thermodesulfobacteriota</taxon>
        <taxon>Desulfovibrionia</taxon>
        <taxon>Desulfovibrionales</taxon>
        <taxon>Desulfonauticaceae</taxon>
        <taxon>Desulfonauticus</taxon>
    </lineage>
</organism>